<evidence type="ECO:0000259" key="2">
    <source>
        <dbReference type="Pfam" id="PF20167"/>
    </source>
</evidence>
<accession>A0A151RK60</accession>
<keyword evidence="1" id="KW-1133">Transmembrane helix</keyword>
<dbReference type="AlphaFoldDB" id="A0A151RK60"/>
<feature type="domain" description="Putative plant transposon protein" evidence="2">
    <location>
        <begin position="4"/>
        <end position="112"/>
    </location>
</feature>
<dbReference type="EMBL" id="KQ483691">
    <property type="protein sequence ID" value="KYP42959.1"/>
    <property type="molecule type" value="Genomic_DNA"/>
</dbReference>
<name>A0A151RK60_CAJCA</name>
<dbReference type="OMA" id="HANILTC"/>
<keyword evidence="4" id="KW-1185">Reference proteome</keyword>
<evidence type="ECO:0000313" key="3">
    <source>
        <dbReference type="EMBL" id="KYP42959.1"/>
    </source>
</evidence>
<proteinExistence type="predicted"/>
<dbReference type="Proteomes" id="UP000075243">
    <property type="component" value="Unassembled WGS sequence"/>
</dbReference>
<reference evidence="3" key="1">
    <citation type="journal article" date="2012" name="Nat. Biotechnol.">
        <title>Draft genome sequence of pigeonpea (Cajanus cajan), an orphan legume crop of resource-poor farmers.</title>
        <authorList>
            <person name="Varshney R.K."/>
            <person name="Chen W."/>
            <person name="Li Y."/>
            <person name="Bharti A.K."/>
            <person name="Saxena R.K."/>
            <person name="Schlueter J.A."/>
            <person name="Donoghue M.T."/>
            <person name="Azam S."/>
            <person name="Fan G."/>
            <person name="Whaley A.M."/>
            <person name="Farmer A.D."/>
            <person name="Sheridan J."/>
            <person name="Iwata A."/>
            <person name="Tuteja R."/>
            <person name="Penmetsa R.V."/>
            <person name="Wu W."/>
            <person name="Upadhyaya H.D."/>
            <person name="Yang S.P."/>
            <person name="Shah T."/>
            <person name="Saxena K.B."/>
            <person name="Michael T."/>
            <person name="McCombie W.R."/>
            <person name="Yang B."/>
            <person name="Zhang G."/>
            <person name="Yang H."/>
            <person name="Wang J."/>
            <person name="Spillane C."/>
            <person name="Cook D.R."/>
            <person name="May G.D."/>
            <person name="Xu X."/>
            <person name="Jackson S.A."/>
        </authorList>
    </citation>
    <scope>NUCLEOTIDE SEQUENCE [LARGE SCALE GENOMIC DNA]</scope>
</reference>
<protein>
    <recommendedName>
        <fullName evidence="2">Putative plant transposon protein domain-containing protein</fullName>
    </recommendedName>
</protein>
<dbReference type="InterPro" id="IPR046796">
    <property type="entry name" value="Transposase_32_dom"/>
</dbReference>
<dbReference type="Pfam" id="PF20167">
    <property type="entry name" value="Transposase_32"/>
    <property type="match status" value="1"/>
</dbReference>
<gene>
    <name evidence="3" type="ORF">KK1_035622</name>
</gene>
<evidence type="ECO:0000313" key="4">
    <source>
        <dbReference type="Proteomes" id="UP000075243"/>
    </source>
</evidence>
<keyword evidence="1" id="KW-0812">Transmembrane</keyword>
<organism evidence="3 4">
    <name type="scientific">Cajanus cajan</name>
    <name type="common">Pigeon pea</name>
    <name type="synonym">Cajanus indicus</name>
    <dbReference type="NCBI Taxonomy" id="3821"/>
    <lineage>
        <taxon>Eukaryota</taxon>
        <taxon>Viridiplantae</taxon>
        <taxon>Streptophyta</taxon>
        <taxon>Embryophyta</taxon>
        <taxon>Tracheophyta</taxon>
        <taxon>Spermatophyta</taxon>
        <taxon>Magnoliopsida</taxon>
        <taxon>eudicotyledons</taxon>
        <taxon>Gunneridae</taxon>
        <taxon>Pentapetalae</taxon>
        <taxon>rosids</taxon>
        <taxon>fabids</taxon>
        <taxon>Fabales</taxon>
        <taxon>Fabaceae</taxon>
        <taxon>Papilionoideae</taxon>
        <taxon>50 kb inversion clade</taxon>
        <taxon>NPAAA clade</taxon>
        <taxon>indigoferoid/millettioid clade</taxon>
        <taxon>Phaseoleae</taxon>
        <taxon>Cajanus</taxon>
    </lineage>
</organism>
<sequence>MDPADVEAVICMSGLGFHRNRSQQPLHVKRRDLLLVVRIWSALVHANILTCSHVSNLHWTRSILMYCIMTQRTVDLGDIICMEISGCANSAPGSALGHPSLITQLCQLAGVDVHSPPFEGPGRAIDSRYISAYCQDRAPPAAPEPIHAAAPQEDIPMEDAAAPGPPLTLHQRFDALEGRMETYMQRQEDRMESLHRGQMFILDTFRSFSLHAAPAYQFPATADYHAYTRWPGDQAPHFGGVELLLMLMLPRRMEHLLRMMTSCLSRFYCFLSFIFFSVLYFQCLTIFCPKTLLLLYSVSFW</sequence>
<dbReference type="Gramene" id="C.cajan_36475.t">
    <property type="protein sequence ID" value="C.cajan_36475.t.cds1"/>
    <property type="gene ID" value="C.cajan_36475"/>
</dbReference>
<feature type="transmembrane region" description="Helical" evidence="1">
    <location>
        <begin position="267"/>
        <end position="287"/>
    </location>
</feature>
<keyword evidence="1" id="KW-0472">Membrane</keyword>
<evidence type="ECO:0000256" key="1">
    <source>
        <dbReference type="SAM" id="Phobius"/>
    </source>
</evidence>